<protein>
    <submittedName>
        <fullName evidence="1">NAD-dependent epimerase/dehydratase family protein</fullName>
    </submittedName>
</protein>
<dbReference type="PANTHER" id="PTHR12126:SF11">
    <property type="entry name" value="NADH DEHYDROGENASE [UBIQUINONE] 1 ALPHA SUBCOMPLEX SUBUNIT 9, MITOCHONDRIAL"/>
    <property type="match status" value="1"/>
</dbReference>
<organism evidence="1 2">
    <name type="scientific">Lysobacter hankyongensis</name>
    <dbReference type="NCBI Taxonomy" id="1176535"/>
    <lineage>
        <taxon>Bacteria</taxon>
        <taxon>Pseudomonadati</taxon>
        <taxon>Pseudomonadota</taxon>
        <taxon>Gammaproteobacteria</taxon>
        <taxon>Lysobacterales</taxon>
        <taxon>Lysobacteraceae</taxon>
        <taxon>Lysobacter</taxon>
    </lineage>
</organism>
<dbReference type="Proteomes" id="UP001499959">
    <property type="component" value="Unassembled WGS sequence"/>
</dbReference>
<dbReference type="InterPro" id="IPR051207">
    <property type="entry name" value="ComplexI_NDUFA9_subunit"/>
</dbReference>
<reference evidence="2" key="1">
    <citation type="journal article" date="2019" name="Int. J. Syst. Evol. Microbiol.">
        <title>The Global Catalogue of Microorganisms (GCM) 10K type strain sequencing project: providing services to taxonomists for standard genome sequencing and annotation.</title>
        <authorList>
            <consortium name="The Broad Institute Genomics Platform"/>
            <consortium name="The Broad Institute Genome Sequencing Center for Infectious Disease"/>
            <person name="Wu L."/>
            <person name="Ma J."/>
        </authorList>
    </citation>
    <scope>NUCLEOTIDE SEQUENCE [LARGE SCALE GENOMIC DNA]</scope>
    <source>
        <strain evidence="2">JCM 18204</strain>
    </source>
</reference>
<dbReference type="RefSeq" id="WP_345303415.1">
    <property type="nucleotide sequence ID" value="NZ_BAABJE010000010.1"/>
</dbReference>
<dbReference type="EMBL" id="BAABJE010000010">
    <property type="protein sequence ID" value="GAA4796092.1"/>
    <property type="molecule type" value="Genomic_DNA"/>
</dbReference>
<proteinExistence type="predicted"/>
<accession>A0ABP9BLX3</accession>
<gene>
    <name evidence="1" type="ORF">GCM10023307_22480</name>
</gene>
<dbReference type="InterPro" id="IPR036291">
    <property type="entry name" value="NAD(P)-bd_dom_sf"/>
</dbReference>
<dbReference type="PANTHER" id="PTHR12126">
    <property type="entry name" value="NADH-UBIQUINONE OXIDOREDUCTASE 39 KDA SUBUNIT-RELATED"/>
    <property type="match status" value="1"/>
</dbReference>
<dbReference type="Gene3D" id="3.40.50.720">
    <property type="entry name" value="NAD(P)-binding Rossmann-like Domain"/>
    <property type="match status" value="2"/>
</dbReference>
<evidence type="ECO:0000313" key="1">
    <source>
        <dbReference type="EMBL" id="GAA4796092.1"/>
    </source>
</evidence>
<dbReference type="SUPFAM" id="SSF51735">
    <property type="entry name" value="NAD(P)-binding Rossmann-fold domains"/>
    <property type="match status" value="1"/>
</dbReference>
<comment type="caution">
    <text evidence="1">The sequence shown here is derived from an EMBL/GenBank/DDBJ whole genome shotgun (WGS) entry which is preliminary data.</text>
</comment>
<evidence type="ECO:0000313" key="2">
    <source>
        <dbReference type="Proteomes" id="UP001499959"/>
    </source>
</evidence>
<name>A0ABP9BLX3_9GAMM</name>
<sequence length="289" mass="31289">MKTAVVFGASGQVGMPLLDRLRDDGWRVYAVSRTPRAEQPGLVWLPGDLQQVAGLPPHPDAIFSCGPLDLFAHWYARSDLRTPRIVAFGSTSIEVKRGSADAEERDLAVRLREGERRVFETAAARAASATVLRPTLVYGVGRDRNLTRIAAVARRFGRIVLPRGANGLRQPVHAHDLADAAFRCLDVDAARGRAYALPGGETLAYREMVARVLAALQPPPTLHEVPGGVFNVILAAAHAAGFALDFNEAAVARMRSDLVFDPADAQRDFGYAPRGFRPTAAMFPETDAD</sequence>
<keyword evidence="2" id="KW-1185">Reference proteome</keyword>